<protein>
    <submittedName>
        <fullName evidence="1">Uncharacterized protein</fullName>
    </submittedName>
</protein>
<dbReference type="Proteomes" id="UP000248544">
    <property type="component" value="Unassembled WGS sequence"/>
</dbReference>
<dbReference type="AlphaFoldDB" id="A0A2W2EHT2"/>
<accession>A0A2W2EHT2</accession>
<gene>
    <name evidence="1" type="ORF">C1I98_36065</name>
</gene>
<evidence type="ECO:0000313" key="2">
    <source>
        <dbReference type="Proteomes" id="UP000248544"/>
    </source>
</evidence>
<dbReference type="Pfam" id="PF20102">
    <property type="entry name" value="DUF6492"/>
    <property type="match status" value="1"/>
</dbReference>
<reference evidence="1 2" key="1">
    <citation type="submission" date="2018-01" db="EMBL/GenBank/DDBJ databases">
        <title>Draft genome sequence of Sphaerisporangium sp. 7K107.</title>
        <authorList>
            <person name="Sahin N."/>
            <person name="Saygin H."/>
            <person name="Ay H."/>
        </authorList>
    </citation>
    <scope>NUCLEOTIDE SEQUENCE [LARGE SCALE GENOMIC DNA]</scope>
    <source>
        <strain evidence="1 2">7K107</strain>
    </source>
</reference>
<proteinExistence type="predicted"/>
<evidence type="ECO:0000313" key="1">
    <source>
        <dbReference type="EMBL" id="PZG23842.1"/>
    </source>
</evidence>
<dbReference type="RefSeq" id="WP_111171776.1">
    <property type="nucleotide sequence ID" value="NZ_POUA01000520.1"/>
</dbReference>
<dbReference type="InterPro" id="IPR045499">
    <property type="entry name" value="DUF6492"/>
</dbReference>
<name>A0A2W2EHT2_9ACTN</name>
<dbReference type="EMBL" id="POUA01000520">
    <property type="protein sequence ID" value="PZG23842.1"/>
    <property type="molecule type" value="Genomic_DNA"/>
</dbReference>
<comment type="caution">
    <text evidence="1">The sequence shown here is derived from an EMBL/GenBank/DDBJ whole genome shotgun (WGS) entry which is preliminary data.</text>
</comment>
<sequence>MPKLAVVTPSYPPDLPLFADLHESVLTHTQGETIHHVYVPPGDLRLFSRFQGPRCRVSVRSRALPGRYLRLPASEIYVNARRPWPPVRGWITQQAIKIHATATMDADVVLIADSDVVLVRPTTAERFVRDGQVVLYREDDGVDASMARHVIWHQVARRLLGLPPPPPPPLPDYVGPMIPWDPAIVRAMQRRITEVTGRHWLDAFTAEMHISEFILYGVFVDEVLGQSQEPPPVDTTFCHTSYDPDPWDERTAVAFADRLGPQAVGMAISAKSNTPYNARQAAIRRCAEVAAES</sequence>
<keyword evidence="2" id="KW-1185">Reference proteome</keyword>
<organism evidence="1 2">
    <name type="scientific">Spongiactinospora gelatinilytica</name>
    <dbReference type="NCBI Taxonomy" id="2666298"/>
    <lineage>
        <taxon>Bacteria</taxon>
        <taxon>Bacillati</taxon>
        <taxon>Actinomycetota</taxon>
        <taxon>Actinomycetes</taxon>
        <taxon>Streptosporangiales</taxon>
        <taxon>Streptosporangiaceae</taxon>
        <taxon>Spongiactinospora</taxon>
    </lineage>
</organism>